<feature type="compositionally biased region" description="Polar residues" evidence="1">
    <location>
        <begin position="75"/>
        <end position="85"/>
    </location>
</feature>
<dbReference type="EMBL" id="JASOPU010000142">
    <property type="protein sequence ID" value="MDK7294092.1"/>
    <property type="molecule type" value="Genomic_DNA"/>
</dbReference>
<proteinExistence type="predicted"/>
<feature type="compositionally biased region" description="Basic and acidic residues" evidence="1">
    <location>
        <begin position="1"/>
        <end position="28"/>
    </location>
</feature>
<name>A0AAW6YL14_9STRE</name>
<accession>A0AAW6YL14</accession>
<evidence type="ECO:0000256" key="1">
    <source>
        <dbReference type="SAM" id="MobiDB-lite"/>
    </source>
</evidence>
<comment type="caution">
    <text evidence="2">The sequence shown here is derived from an EMBL/GenBank/DDBJ whole genome shotgun (WGS) entry which is preliminary data.</text>
</comment>
<protein>
    <submittedName>
        <fullName evidence="2">Uncharacterized protein</fullName>
    </submittedName>
</protein>
<gene>
    <name evidence="2" type="ORF">QP487_11800</name>
</gene>
<dbReference type="AlphaFoldDB" id="A0AAW6YL14"/>
<evidence type="ECO:0000313" key="2">
    <source>
        <dbReference type="EMBL" id="MDK7294092.1"/>
    </source>
</evidence>
<sequence length="105" mass="12119">EGSFQEHHNYYDVEKDFDGNEVSREKNEGTSYTGDQTKGTEEETFTTGKDEKDGYKFTKVTDSTEGTPYDENGEETTGNYINEKNQSVTYEYEKVKQPGRFEDTH</sequence>
<evidence type="ECO:0000313" key="3">
    <source>
        <dbReference type="Proteomes" id="UP001237917"/>
    </source>
</evidence>
<dbReference type="Proteomes" id="UP001237917">
    <property type="component" value="Unassembled WGS sequence"/>
</dbReference>
<feature type="non-terminal residue" evidence="2">
    <location>
        <position position="1"/>
    </location>
</feature>
<feature type="region of interest" description="Disordered" evidence="1">
    <location>
        <begin position="1"/>
        <end position="85"/>
    </location>
</feature>
<organism evidence="2 3">
    <name type="scientific">Streptococcus pasteurianus</name>
    <dbReference type="NCBI Taxonomy" id="197614"/>
    <lineage>
        <taxon>Bacteria</taxon>
        <taxon>Bacillati</taxon>
        <taxon>Bacillota</taxon>
        <taxon>Bacilli</taxon>
        <taxon>Lactobacillales</taxon>
        <taxon>Streptococcaceae</taxon>
        <taxon>Streptococcus</taxon>
    </lineage>
</organism>
<feature type="non-terminal residue" evidence="2">
    <location>
        <position position="105"/>
    </location>
</feature>
<reference evidence="2" key="1">
    <citation type="submission" date="2023-05" db="EMBL/GenBank/DDBJ databases">
        <title>Cataloging the Phylogenetic Diversity of Human Bladder Bacteria.</title>
        <authorList>
            <person name="Du J."/>
        </authorList>
    </citation>
    <scope>NUCLEOTIDE SEQUENCE</scope>
    <source>
        <strain evidence="2">UMB0765</strain>
    </source>
</reference>